<feature type="transmembrane region" description="Helical" evidence="1">
    <location>
        <begin position="12"/>
        <end position="36"/>
    </location>
</feature>
<gene>
    <name evidence="2" type="ORF">ET524_00905</name>
</gene>
<feature type="transmembrane region" description="Helical" evidence="1">
    <location>
        <begin position="205"/>
        <end position="228"/>
    </location>
</feature>
<feature type="transmembrane region" description="Helical" evidence="1">
    <location>
        <begin position="156"/>
        <end position="175"/>
    </location>
</feature>
<keyword evidence="1" id="KW-0812">Transmembrane</keyword>
<reference evidence="2 3" key="1">
    <citation type="submission" date="2019-01" db="EMBL/GenBank/DDBJ databases">
        <title>Senegalimassilia sp. nov. KGMB04484 isolated human feces.</title>
        <authorList>
            <person name="Han K.-I."/>
            <person name="Kim J.-S."/>
            <person name="Lee K.C."/>
            <person name="Suh M.K."/>
            <person name="Eom M.K."/>
            <person name="Lee J.H."/>
            <person name="Park S.-H."/>
            <person name="Kang S.W."/>
            <person name="Park J.-E."/>
            <person name="Oh B.S."/>
            <person name="Yu S.Y."/>
            <person name="Choi S.-H."/>
            <person name="Lee D.H."/>
            <person name="Yoon H."/>
            <person name="Kim B.-Y."/>
            <person name="Lee J.H."/>
            <person name="Lee J.-S."/>
        </authorList>
    </citation>
    <scope>NUCLEOTIDE SEQUENCE [LARGE SCALE GENOMIC DNA]</scope>
    <source>
        <strain evidence="2 3">KGMB04484</strain>
    </source>
</reference>
<organism evidence="2 3">
    <name type="scientific">Senegalimassilia faecalis</name>
    <dbReference type="NCBI Taxonomy" id="2509433"/>
    <lineage>
        <taxon>Bacteria</taxon>
        <taxon>Bacillati</taxon>
        <taxon>Actinomycetota</taxon>
        <taxon>Coriobacteriia</taxon>
        <taxon>Coriobacteriales</taxon>
        <taxon>Coriobacteriaceae</taxon>
        <taxon>Senegalimassilia</taxon>
    </lineage>
</organism>
<dbReference type="PANTHER" id="PTHR36434">
    <property type="entry name" value="MEMBRANE PROTEASE YUGP-RELATED"/>
    <property type="match status" value="1"/>
</dbReference>
<dbReference type="Proteomes" id="UP000293345">
    <property type="component" value="Unassembled WGS sequence"/>
</dbReference>
<feature type="transmembrane region" description="Helical" evidence="1">
    <location>
        <begin position="129"/>
        <end position="150"/>
    </location>
</feature>
<accession>A0A4Q2JZ38</accession>
<dbReference type="EMBL" id="SDPW01000001">
    <property type="protein sequence ID" value="RXZ53220.1"/>
    <property type="molecule type" value="Genomic_DNA"/>
</dbReference>
<evidence type="ECO:0000313" key="2">
    <source>
        <dbReference type="EMBL" id="RXZ53220.1"/>
    </source>
</evidence>
<dbReference type="OrthoDB" id="9805386at2"/>
<name>A0A4Q2JZ38_9ACTN</name>
<dbReference type="AlphaFoldDB" id="A0A4Q2JZ38"/>
<evidence type="ECO:0000256" key="1">
    <source>
        <dbReference type="SAM" id="Phobius"/>
    </source>
</evidence>
<dbReference type="Pfam" id="PF04298">
    <property type="entry name" value="Zn_peptidase_2"/>
    <property type="match status" value="1"/>
</dbReference>
<comment type="caution">
    <text evidence="2">The sequence shown here is derived from an EMBL/GenBank/DDBJ whole genome shotgun (WGS) entry which is preliminary data.</text>
</comment>
<keyword evidence="1" id="KW-1133">Transmembrane helix</keyword>
<evidence type="ECO:0000313" key="3">
    <source>
        <dbReference type="Proteomes" id="UP000293345"/>
    </source>
</evidence>
<proteinExistence type="predicted"/>
<dbReference type="InterPro" id="IPR007395">
    <property type="entry name" value="Zn_peptidase_2"/>
</dbReference>
<keyword evidence="1" id="KW-0472">Membrane</keyword>
<dbReference type="PANTHER" id="PTHR36434:SF1">
    <property type="entry name" value="MEMBRANE PROTEASE YUGP-RELATED"/>
    <property type="match status" value="1"/>
</dbReference>
<keyword evidence="3" id="KW-1185">Reference proteome</keyword>
<protein>
    <submittedName>
        <fullName evidence="2">Zinc metallopeptidase</fullName>
    </submittedName>
</protein>
<sequence length="233" mass="25251">MARKPAKRSCSYLMSMSYLSLIVVTMVIGMGATWYVNRQINKYLRVPASTRITGAQMAERMLAANGVTGVQIHRGGPQQDHFDPRSNSITLDPDAFGGTSITAIATACHEVGHACQFAEGYAPMRIRGALVPAVNFASNAWVFLLMIGIFMHMAGLTTLAIIMYAVVVLFQLVTLPVEFDASRRGLAFLTTQGITSAEQSGAYSVLRACALTYVAAALTSILQLLWLLQSHDE</sequence>